<protein>
    <submittedName>
        <fullName evidence="1">Uncharacterized protein</fullName>
    </submittedName>
</protein>
<dbReference type="Proteomes" id="UP000768646">
    <property type="component" value="Unassembled WGS sequence"/>
</dbReference>
<reference evidence="1 2" key="1">
    <citation type="journal article" date="2021" name="Commun. Biol.">
        <title>Genomic insights into the host specific adaptation of the Pneumocystis genus.</title>
        <authorList>
            <person name="Cisse O.H."/>
            <person name="Ma L."/>
            <person name="Dekker J.P."/>
            <person name="Khil P.P."/>
            <person name="Youn J.-H."/>
            <person name="Brenchley J.M."/>
            <person name="Blair R."/>
            <person name="Pahar B."/>
            <person name="Chabe M."/>
            <person name="Van Rompay K.K.A."/>
            <person name="Keesler R."/>
            <person name="Sukura A."/>
            <person name="Hirsch V."/>
            <person name="Kutty G."/>
            <person name="Liu Y."/>
            <person name="Peng L."/>
            <person name="Chen J."/>
            <person name="Song J."/>
            <person name="Weissenbacher-Lang C."/>
            <person name="Xu J."/>
            <person name="Upham N.S."/>
            <person name="Stajich J.E."/>
            <person name="Cuomo C.A."/>
            <person name="Cushion M.T."/>
            <person name="Kovacs J.A."/>
        </authorList>
    </citation>
    <scope>NUCLEOTIDE SEQUENCE [LARGE SCALE GENOMIC DNA]</scope>
    <source>
        <strain evidence="1 2">RABM</strain>
    </source>
</reference>
<gene>
    <name evidence="1" type="ORF">PORY_001212</name>
</gene>
<sequence length="215" mass="25167">MTIVNPKIYKNKAKTEPNTYVSSEEMIFLFSSLSYLPSVYINSSLSPATSLIDAQNIVTNLISSLELVSLSTIDQLRQSLNEIIQQSPQLNHDVQHLHNNIISFSKILNEKKQQIEILKKKMKSNTIDYFINLEIIKQRIQETYFILEKAKKWKNIETEKKHIELLIKNNSFQEAQNTINELKNLVDVWKETNEYNERLNIIKKLEEELSVSLKR</sequence>
<name>A0ACB7CD11_9ASCO</name>
<evidence type="ECO:0000313" key="2">
    <source>
        <dbReference type="Proteomes" id="UP000768646"/>
    </source>
</evidence>
<accession>A0ACB7CD11</accession>
<proteinExistence type="predicted"/>
<evidence type="ECO:0000313" key="1">
    <source>
        <dbReference type="EMBL" id="KAG4305656.1"/>
    </source>
</evidence>
<organism evidence="1 2">
    <name type="scientific">Pneumocystis oryctolagi</name>
    <dbReference type="NCBI Taxonomy" id="42067"/>
    <lineage>
        <taxon>Eukaryota</taxon>
        <taxon>Fungi</taxon>
        <taxon>Dikarya</taxon>
        <taxon>Ascomycota</taxon>
        <taxon>Taphrinomycotina</taxon>
        <taxon>Pneumocystomycetes</taxon>
        <taxon>Pneumocystaceae</taxon>
        <taxon>Pneumocystis</taxon>
    </lineage>
</organism>
<keyword evidence="2" id="KW-1185">Reference proteome</keyword>
<comment type="caution">
    <text evidence="1">The sequence shown here is derived from an EMBL/GenBank/DDBJ whole genome shotgun (WGS) entry which is preliminary data.</text>
</comment>
<dbReference type="EMBL" id="JABTEG010000003">
    <property type="protein sequence ID" value="KAG4305656.1"/>
    <property type="molecule type" value="Genomic_DNA"/>
</dbReference>